<protein>
    <submittedName>
        <fullName evidence="4">Quinone oxidoreductase</fullName>
    </submittedName>
</protein>
<gene>
    <name evidence="4" type="ORF">EWV81_11565</name>
</gene>
<keyword evidence="2" id="KW-0560">Oxidoreductase</keyword>
<comment type="caution">
    <text evidence="4">The sequence shown here is derived from an EMBL/GenBank/DDBJ whole genome shotgun (WGS) entry which is preliminary data.</text>
</comment>
<dbReference type="SUPFAM" id="SSF51735">
    <property type="entry name" value="NAD(P)-binding Rossmann-fold domains"/>
    <property type="match status" value="1"/>
</dbReference>
<dbReference type="EMBL" id="SFBL01000097">
    <property type="protein sequence ID" value="TRU25617.1"/>
    <property type="molecule type" value="Genomic_DNA"/>
</dbReference>
<sequence length="329" mass="35572">MLCITVEKYGTPDQLQPQILPTPTVESDQVLVKVKFAGMNFVDIYERTGVYSTPLPFIPGKEGVGEVVAIGSSVTAFQIGQRVGFPYVEQGAYAEYIAVPATRLVSLPEFISEEVAASVLLQGLTALFLSHETFPLNQQHTALIHAAAGGVGFLLVQMAKLRGARVIGTVSSAAKALLAFQAGADKVIRYDRESFVDGVMDFTAGQGVDVVYDSVGLRTFEDSLKALKNRGLLVACGQASGEVPPVALNRLLGCRTSERGSFYLTRPVIRHYISDPIALNQQASLLFDYLSLGKIQSPCYQIYSLEQAKEAHYALESRQVTGKLLLSCS</sequence>
<reference evidence="4 5" key="1">
    <citation type="submission" date="2019-01" db="EMBL/GenBank/DDBJ databases">
        <title>Coherence of Microcystis species and biogeography revealed through population genomics.</title>
        <authorList>
            <person name="Perez-Carrascal O.M."/>
            <person name="Terrat Y."/>
            <person name="Giani A."/>
            <person name="Fortin N."/>
            <person name="Tromas N."/>
            <person name="Shapiro B.J."/>
        </authorList>
    </citation>
    <scope>NUCLEOTIDE SEQUENCE [LARGE SCALE GENOMIC DNA]</scope>
    <source>
        <strain evidence="4">Ma_SC_T_19800800_S464</strain>
    </source>
</reference>
<organism evidence="4 5">
    <name type="scientific">Microcystis aeruginosa Ma_SC_T_19800800_S464</name>
    <dbReference type="NCBI Taxonomy" id="2486257"/>
    <lineage>
        <taxon>Bacteria</taxon>
        <taxon>Bacillati</taxon>
        <taxon>Cyanobacteriota</taxon>
        <taxon>Cyanophyceae</taxon>
        <taxon>Oscillatoriophycideae</taxon>
        <taxon>Chroococcales</taxon>
        <taxon>Microcystaceae</taxon>
        <taxon>Microcystis</taxon>
    </lineage>
</organism>
<dbReference type="AlphaFoldDB" id="A0A552DTS6"/>
<dbReference type="Proteomes" id="UP000319313">
    <property type="component" value="Unassembled WGS sequence"/>
</dbReference>
<dbReference type="InterPro" id="IPR047618">
    <property type="entry name" value="QOR-like"/>
</dbReference>
<dbReference type="Gene3D" id="3.90.180.10">
    <property type="entry name" value="Medium-chain alcohol dehydrogenases, catalytic domain"/>
    <property type="match status" value="1"/>
</dbReference>
<dbReference type="InterPro" id="IPR020843">
    <property type="entry name" value="ER"/>
</dbReference>
<dbReference type="FunFam" id="3.40.50.720:FF:000053">
    <property type="entry name" value="Quinone oxidoreductase 1"/>
    <property type="match status" value="1"/>
</dbReference>
<dbReference type="SMART" id="SM00829">
    <property type="entry name" value="PKS_ER"/>
    <property type="match status" value="1"/>
</dbReference>
<dbReference type="GO" id="GO:0035925">
    <property type="term" value="F:mRNA 3'-UTR AU-rich region binding"/>
    <property type="evidence" value="ECO:0007669"/>
    <property type="project" value="TreeGrafter"/>
</dbReference>
<evidence type="ECO:0000259" key="3">
    <source>
        <dbReference type="SMART" id="SM00829"/>
    </source>
</evidence>
<evidence type="ECO:0000313" key="5">
    <source>
        <dbReference type="Proteomes" id="UP000319313"/>
    </source>
</evidence>
<evidence type="ECO:0000313" key="4">
    <source>
        <dbReference type="EMBL" id="TRU25617.1"/>
    </source>
</evidence>
<evidence type="ECO:0000256" key="1">
    <source>
        <dbReference type="ARBA" id="ARBA00022857"/>
    </source>
</evidence>
<dbReference type="InterPro" id="IPR013149">
    <property type="entry name" value="ADH-like_C"/>
</dbReference>
<dbReference type="InterPro" id="IPR013154">
    <property type="entry name" value="ADH-like_N"/>
</dbReference>
<dbReference type="Pfam" id="PF08240">
    <property type="entry name" value="ADH_N"/>
    <property type="match status" value="1"/>
</dbReference>
<keyword evidence="1" id="KW-0521">NADP</keyword>
<dbReference type="InterPro" id="IPR011032">
    <property type="entry name" value="GroES-like_sf"/>
</dbReference>
<dbReference type="GO" id="GO:0003960">
    <property type="term" value="F:quinone reductase (NADPH) activity"/>
    <property type="evidence" value="ECO:0007669"/>
    <property type="project" value="InterPro"/>
</dbReference>
<evidence type="ECO:0000256" key="2">
    <source>
        <dbReference type="ARBA" id="ARBA00023002"/>
    </source>
</evidence>
<dbReference type="PANTHER" id="PTHR48106">
    <property type="entry name" value="QUINONE OXIDOREDUCTASE PIG3-RELATED"/>
    <property type="match status" value="1"/>
</dbReference>
<dbReference type="PANTHER" id="PTHR48106:SF13">
    <property type="entry name" value="QUINONE OXIDOREDUCTASE-RELATED"/>
    <property type="match status" value="1"/>
</dbReference>
<dbReference type="Gene3D" id="3.40.50.720">
    <property type="entry name" value="NAD(P)-binding Rossmann-like Domain"/>
    <property type="match status" value="1"/>
</dbReference>
<dbReference type="GO" id="GO:0070402">
    <property type="term" value="F:NADPH binding"/>
    <property type="evidence" value="ECO:0007669"/>
    <property type="project" value="TreeGrafter"/>
</dbReference>
<dbReference type="InterPro" id="IPR036291">
    <property type="entry name" value="NAD(P)-bd_dom_sf"/>
</dbReference>
<dbReference type="GO" id="GO:0005829">
    <property type="term" value="C:cytosol"/>
    <property type="evidence" value="ECO:0007669"/>
    <property type="project" value="TreeGrafter"/>
</dbReference>
<dbReference type="Pfam" id="PF00107">
    <property type="entry name" value="ADH_zinc_N"/>
    <property type="match status" value="1"/>
</dbReference>
<feature type="domain" description="Enoyl reductase (ER)" evidence="3">
    <location>
        <begin position="10"/>
        <end position="326"/>
    </location>
</feature>
<dbReference type="SUPFAM" id="SSF50129">
    <property type="entry name" value="GroES-like"/>
    <property type="match status" value="1"/>
</dbReference>
<accession>A0A552DTS6</accession>
<name>A0A552DTS6_MICAE</name>
<dbReference type="CDD" id="cd05286">
    <property type="entry name" value="QOR2"/>
    <property type="match status" value="1"/>
</dbReference>
<proteinExistence type="predicted"/>